<dbReference type="InterPro" id="IPR038087">
    <property type="entry name" value="RNAP_delta_N_dom_sf"/>
</dbReference>
<evidence type="ECO:0000313" key="2">
    <source>
        <dbReference type="Proteomes" id="UP001473424"/>
    </source>
</evidence>
<proteinExistence type="predicted"/>
<gene>
    <name evidence="1" type="ORF">SAP269_22150</name>
</gene>
<organism evidence="1 2">
    <name type="scientific">Spiroplasma ixodetis</name>
    <dbReference type="NCBI Taxonomy" id="2141"/>
    <lineage>
        <taxon>Bacteria</taxon>
        <taxon>Bacillati</taxon>
        <taxon>Mycoplasmatota</taxon>
        <taxon>Mollicutes</taxon>
        <taxon>Entomoplasmatales</taxon>
        <taxon>Spiroplasmataceae</taxon>
        <taxon>Spiroplasma</taxon>
    </lineage>
</organism>
<name>A0ABM8JQL9_9MOLU</name>
<accession>A0ABM8JQL9</accession>
<dbReference type="RefSeq" id="WP_353307262.1">
    <property type="nucleotide sequence ID" value="NZ_AP028956.1"/>
</dbReference>
<keyword evidence="2" id="KW-1185">Reference proteome</keyword>
<dbReference type="Gene3D" id="1.10.10.1250">
    <property type="entry name" value="RNA polymerase, subunit delta, N-terminal domain"/>
    <property type="match status" value="1"/>
</dbReference>
<evidence type="ECO:0000313" key="1">
    <source>
        <dbReference type="EMBL" id="BET39626.1"/>
    </source>
</evidence>
<dbReference type="InterPro" id="IPR029757">
    <property type="entry name" value="RpoE"/>
</dbReference>
<sequence>MQNQTLVEIAYSFLCKKEKSSFNEIWTHIKKQCNISKENEEKFAGELYTGMILNANFFLKNDKFWYKRSEVSLEEIKEQLTRVEIPSNMEE</sequence>
<protein>
    <recommendedName>
        <fullName evidence="3">RNAP delta factor</fullName>
    </recommendedName>
</protein>
<geneLocation type="plasmid" evidence="1 2">
    <name>pSAP_1</name>
</geneLocation>
<dbReference type="NCBIfam" id="TIGR04567">
    <property type="entry name" value="RNAP_delt_lowGC"/>
    <property type="match status" value="1"/>
</dbReference>
<dbReference type="EMBL" id="AP028956">
    <property type="protein sequence ID" value="BET39626.1"/>
    <property type="molecule type" value="Genomic_DNA"/>
</dbReference>
<keyword evidence="1" id="KW-0614">Plasmid</keyword>
<dbReference type="Proteomes" id="UP001473424">
    <property type="component" value="Plasmid pSAP_1"/>
</dbReference>
<reference evidence="2" key="1">
    <citation type="journal article" date="2024" name="FEMS Microbiol. Lett.">
        <title>Genomic insights into Spiroplasma endosymbionts that induce male-killing and protective phenotypes in the pea aphid.</title>
        <authorList>
            <person name="Arai H."/>
            <person name="Legeai F."/>
            <person name="Kageyama D."/>
            <person name="Sugio A."/>
            <person name="Simon J.C."/>
        </authorList>
    </citation>
    <scope>NUCLEOTIDE SEQUENCE [LARGE SCALE GENOMIC DNA]</scope>
    <source>
        <strain evidence="2">sAp269</strain>
        <plasmid evidence="2">pSAP_1</plasmid>
    </source>
</reference>
<evidence type="ECO:0008006" key="3">
    <source>
        <dbReference type="Google" id="ProtNLM"/>
    </source>
</evidence>